<reference evidence="2" key="1">
    <citation type="submission" date="2019-05" db="EMBL/GenBank/DDBJ databases">
        <title>The de novo reference genome and transcriptome assemblies of the wild tomato species Solanum chilense.</title>
        <authorList>
            <person name="Stam R."/>
            <person name="Nosenko T."/>
            <person name="Hoerger A.C."/>
            <person name="Stephan W."/>
            <person name="Seidel M.A."/>
            <person name="Kuhn J.M.M."/>
            <person name="Haberer G."/>
            <person name="Tellier A."/>
        </authorList>
    </citation>
    <scope>NUCLEOTIDE SEQUENCE</scope>
    <source>
        <tissue evidence="2">Mature leaves</tissue>
    </source>
</reference>
<dbReference type="SUPFAM" id="SSF81296">
    <property type="entry name" value="E set domains"/>
    <property type="match status" value="1"/>
</dbReference>
<dbReference type="InterPro" id="IPR014756">
    <property type="entry name" value="Ig_E-set"/>
</dbReference>
<dbReference type="GO" id="GO:0009507">
    <property type="term" value="C:chloroplast"/>
    <property type="evidence" value="ECO:0007669"/>
    <property type="project" value="UniProtKB-ARBA"/>
</dbReference>
<organism evidence="2">
    <name type="scientific">Solanum chilense</name>
    <name type="common">Tomato</name>
    <name type="synonym">Lycopersicon chilense</name>
    <dbReference type="NCBI Taxonomy" id="4083"/>
    <lineage>
        <taxon>Eukaryota</taxon>
        <taxon>Viridiplantae</taxon>
        <taxon>Streptophyta</taxon>
        <taxon>Embryophyta</taxon>
        <taxon>Tracheophyta</taxon>
        <taxon>Spermatophyta</taxon>
        <taxon>Magnoliopsida</taxon>
        <taxon>eudicotyledons</taxon>
        <taxon>Gunneridae</taxon>
        <taxon>Pentapetalae</taxon>
        <taxon>asterids</taxon>
        <taxon>lamiids</taxon>
        <taxon>Solanales</taxon>
        <taxon>Solanaceae</taxon>
        <taxon>Solanoideae</taxon>
        <taxon>Solaneae</taxon>
        <taxon>Solanum</taxon>
        <taxon>Solanum subgen. Lycopersicon</taxon>
    </lineage>
</organism>
<feature type="domain" description="AMP-activated protein kinase glycogen-binding" evidence="1">
    <location>
        <begin position="22"/>
        <end position="98"/>
    </location>
</feature>
<dbReference type="InterPro" id="IPR032640">
    <property type="entry name" value="AMPK1_CBM"/>
</dbReference>
<evidence type="ECO:0000259" key="1">
    <source>
        <dbReference type="Pfam" id="PF16561"/>
    </source>
</evidence>
<evidence type="ECO:0000313" key="2">
    <source>
        <dbReference type="EMBL" id="TMW84557.1"/>
    </source>
</evidence>
<dbReference type="PANTHER" id="PTHR47434:SF4">
    <property type="entry name" value="ISOAMYLASE N-TERMINAL DOMAIN CONTAINING PROTEIN"/>
    <property type="match status" value="1"/>
</dbReference>
<dbReference type="AlphaFoldDB" id="A0A6N2AQ01"/>
<proteinExistence type="predicted"/>
<dbReference type="EMBL" id="RXGB01009138">
    <property type="protein sequence ID" value="TMW84557.1"/>
    <property type="molecule type" value="Genomic_DNA"/>
</dbReference>
<dbReference type="PANTHER" id="PTHR47434">
    <property type="entry name" value="PROTEIN PTST HOMOLOG 3, CHLOROPLASTIC"/>
    <property type="match status" value="1"/>
</dbReference>
<name>A0A6N2AQ01_SOLCI</name>
<comment type="caution">
    <text evidence="2">The sequence shown here is derived from an EMBL/GenBank/DDBJ whole genome shotgun (WGS) entry which is preliminary data.</text>
</comment>
<gene>
    <name evidence="2" type="ORF">EJD97_024944</name>
</gene>
<dbReference type="Gene3D" id="2.60.40.10">
    <property type="entry name" value="Immunoglobulins"/>
    <property type="match status" value="1"/>
</dbReference>
<sequence>MLDEKQKMIDRSSKALQLLRTARIVWTNSASEVLLAGSFDGWTTQRKMEKSSTGVFSVSLKLYPGRYEIKFVVDGIWKIDPLRPIVHSDGHENNLFIVT</sequence>
<protein>
    <recommendedName>
        <fullName evidence="1">AMP-activated protein kinase glycogen-binding domain-containing protein</fullName>
    </recommendedName>
</protein>
<dbReference type="Pfam" id="PF16561">
    <property type="entry name" value="AMPK1_CBM"/>
    <property type="match status" value="1"/>
</dbReference>
<dbReference type="InterPro" id="IPR013783">
    <property type="entry name" value="Ig-like_fold"/>
</dbReference>
<dbReference type="CDD" id="cd02859">
    <property type="entry name" value="E_set_AMPKbeta_like_N"/>
    <property type="match status" value="1"/>
</dbReference>
<accession>A0A6N2AQ01</accession>